<organism evidence="7 8">
    <name type="scientific">Kaistia nematophila</name>
    <dbReference type="NCBI Taxonomy" id="2994654"/>
    <lineage>
        <taxon>Bacteria</taxon>
        <taxon>Pseudomonadati</taxon>
        <taxon>Pseudomonadota</taxon>
        <taxon>Alphaproteobacteria</taxon>
        <taxon>Hyphomicrobiales</taxon>
        <taxon>Kaistiaceae</taxon>
        <taxon>Kaistia</taxon>
    </lineage>
</organism>
<dbReference type="InterPro" id="IPR011008">
    <property type="entry name" value="Dimeric_a/b-barrel"/>
</dbReference>
<dbReference type="Pfam" id="PF05336">
    <property type="entry name" value="rhaM"/>
    <property type="match status" value="1"/>
</dbReference>
<name>A0A9X3EAH3_9HYPH</name>
<gene>
    <name evidence="5 7" type="primary">rhaM</name>
    <name evidence="7" type="ORF">OSH07_23730</name>
</gene>
<dbReference type="Gene3D" id="3.30.70.100">
    <property type="match status" value="1"/>
</dbReference>
<sequence>MRRVGFKMRMRPGCGAEYKKRHDEIWPELRELLAQHGARDYTIFLDEETNILFAINHIAEGARADELNAQPLMQKWFAHMGDIMDTNPDGTPVMIPLPEVFHMD</sequence>
<accession>A0A9X3EAH3</accession>
<dbReference type="InterPro" id="IPR013448">
    <property type="entry name" value="L-rhamnose_mutarotase"/>
</dbReference>
<protein>
    <recommendedName>
        <fullName evidence="5 6">L-rhamnose mutarotase</fullName>
        <ecNumber evidence="5 6">5.1.3.32</ecNumber>
    </recommendedName>
    <alternativeName>
        <fullName evidence="5">Rhamnose 1-epimerase</fullName>
    </alternativeName>
    <alternativeName>
        <fullName evidence="5">Type-3 mutarotase</fullName>
    </alternativeName>
</protein>
<dbReference type="NCBIfam" id="TIGR02625">
    <property type="entry name" value="YiiL_rotase"/>
    <property type="match status" value="1"/>
</dbReference>
<comment type="subunit">
    <text evidence="5">Homodimer.</text>
</comment>
<keyword evidence="4 5" id="KW-0684">Rhamnose metabolism</keyword>
<dbReference type="InterPro" id="IPR008000">
    <property type="entry name" value="Rham/fucose_mutarotase"/>
</dbReference>
<dbReference type="GO" id="GO:0062192">
    <property type="term" value="F:L-rhamnose mutarotase activity"/>
    <property type="evidence" value="ECO:0007669"/>
    <property type="project" value="UniProtKB-UniRule"/>
</dbReference>
<comment type="similarity">
    <text evidence="5">Belongs to the rhamnose mutarotase family.</text>
</comment>
<evidence type="ECO:0000313" key="8">
    <source>
        <dbReference type="Proteomes" id="UP001144805"/>
    </source>
</evidence>
<comment type="caution">
    <text evidence="7">The sequence shown here is derived from an EMBL/GenBank/DDBJ whole genome shotgun (WGS) entry which is preliminary data.</text>
</comment>
<dbReference type="SUPFAM" id="SSF54909">
    <property type="entry name" value="Dimeric alpha+beta barrel"/>
    <property type="match status" value="1"/>
</dbReference>
<evidence type="ECO:0000256" key="6">
    <source>
        <dbReference type="NCBIfam" id="TIGR02625"/>
    </source>
</evidence>
<evidence type="ECO:0000256" key="3">
    <source>
        <dbReference type="ARBA" id="ARBA00023277"/>
    </source>
</evidence>
<dbReference type="RefSeq" id="WP_266341194.1">
    <property type="nucleotide sequence ID" value="NZ_JAPKNK010000016.1"/>
</dbReference>
<dbReference type="AlphaFoldDB" id="A0A9X3EAH3"/>
<comment type="pathway">
    <text evidence="5">Carbohydrate metabolism; L-rhamnose metabolism.</text>
</comment>
<keyword evidence="3 5" id="KW-0119">Carbohydrate metabolism</keyword>
<keyword evidence="2 5" id="KW-0413">Isomerase</keyword>
<dbReference type="Proteomes" id="UP001144805">
    <property type="component" value="Unassembled WGS sequence"/>
</dbReference>
<comment type="catalytic activity">
    <reaction evidence="5">
        <text>alpha-L-rhamnose = beta-L-rhamnose</text>
        <dbReference type="Rhea" id="RHEA:25584"/>
        <dbReference type="ChEBI" id="CHEBI:27586"/>
        <dbReference type="ChEBI" id="CHEBI:27907"/>
        <dbReference type="EC" id="5.1.3.32"/>
    </reaction>
</comment>
<dbReference type="GO" id="GO:0005737">
    <property type="term" value="C:cytoplasm"/>
    <property type="evidence" value="ECO:0007669"/>
    <property type="project" value="UniProtKB-SubCell"/>
</dbReference>
<evidence type="ECO:0000256" key="4">
    <source>
        <dbReference type="ARBA" id="ARBA00023308"/>
    </source>
</evidence>
<dbReference type="PANTHER" id="PTHR34389:SF2">
    <property type="entry name" value="L-RHAMNOSE MUTAROTASE"/>
    <property type="match status" value="1"/>
</dbReference>
<feature type="binding site" evidence="5">
    <location>
        <position position="18"/>
    </location>
    <ligand>
        <name>substrate</name>
    </ligand>
</feature>
<comment type="subcellular location">
    <subcellularLocation>
        <location evidence="5">Cytoplasm</location>
    </subcellularLocation>
</comment>
<evidence type="ECO:0000313" key="7">
    <source>
        <dbReference type="EMBL" id="MCX5572233.1"/>
    </source>
</evidence>
<comment type="function">
    <text evidence="5">Involved in the anomeric conversion of L-rhamnose.</text>
</comment>
<proteinExistence type="inferred from homology"/>
<dbReference type="EMBL" id="JAPKNK010000016">
    <property type="protein sequence ID" value="MCX5572233.1"/>
    <property type="molecule type" value="Genomic_DNA"/>
</dbReference>
<dbReference type="EC" id="5.1.3.32" evidence="5 6"/>
<reference evidence="7" key="1">
    <citation type="submission" date="2022-11" db="EMBL/GenBank/DDBJ databases">
        <title>Biodiversity and phylogenetic relationships of bacteria.</title>
        <authorList>
            <person name="Machado R.A.R."/>
            <person name="Bhat A."/>
            <person name="Loulou A."/>
            <person name="Kallel S."/>
        </authorList>
    </citation>
    <scope>NUCLEOTIDE SEQUENCE</scope>
    <source>
        <strain evidence="7">K-TC2</strain>
    </source>
</reference>
<comment type="caution">
    <text evidence="5">Lacks conserved residue(s) required for the propagation of feature annotation.</text>
</comment>
<dbReference type="GO" id="GO:0019301">
    <property type="term" value="P:rhamnose catabolic process"/>
    <property type="evidence" value="ECO:0007669"/>
    <property type="project" value="UniProtKB-UniRule"/>
</dbReference>
<keyword evidence="8" id="KW-1185">Reference proteome</keyword>
<dbReference type="PANTHER" id="PTHR34389">
    <property type="entry name" value="L-RHAMNOSE MUTAROTASE"/>
    <property type="match status" value="1"/>
</dbReference>
<keyword evidence="1 5" id="KW-0963">Cytoplasm</keyword>
<feature type="binding site" evidence="5">
    <location>
        <position position="41"/>
    </location>
    <ligand>
        <name>substrate</name>
    </ligand>
</feature>
<dbReference type="HAMAP" id="MF_01663">
    <property type="entry name" value="L_rham_rotase"/>
    <property type="match status" value="1"/>
</dbReference>
<evidence type="ECO:0000256" key="2">
    <source>
        <dbReference type="ARBA" id="ARBA00023235"/>
    </source>
</evidence>
<feature type="active site" description="Proton donor" evidence="5">
    <location>
        <position position="22"/>
    </location>
</feature>
<evidence type="ECO:0000256" key="5">
    <source>
        <dbReference type="HAMAP-Rule" id="MF_01663"/>
    </source>
</evidence>
<evidence type="ECO:0000256" key="1">
    <source>
        <dbReference type="ARBA" id="ARBA00022490"/>
    </source>
</evidence>